<evidence type="ECO:0000313" key="2">
    <source>
        <dbReference type="Proteomes" id="UP001199816"/>
    </source>
</evidence>
<comment type="caution">
    <text evidence="1">The sequence shown here is derived from an EMBL/GenBank/DDBJ whole genome shotgun (WGS) entry which is preliminary data.</text>
</comment>
<evidence type="ECO:0000313" key="1">
    <source>
        <dbReference type="EMBL" id="MCD2426011.1"/>
    </source>
</evidence>
<gene>
    <name evidence="1" type="ORF">LQ567_24720</name>
</gene>
<sequence length="142" mass="16642">MRIWSLHPKYLDAKGMVALWRETLLAKHVLEGRTVGYKNHPQLNRFKSLKQPVGAINAYLTIIYEEALSRGYRFDQTKIGRASSKVRITVQEGQLHYEFRHLLKKLEIRDPGKFKQLQHCGDIEVNRLFEVVPGDIEDWEII</sequence>
<name>A0ABS8PY56_9BACT</name>
<reference evidence="1 2" key="1">
    <citation type="submission" date="2021-11" db="EMBL/GenBank/DDBJ databases">
        <title>Genomic of Niabella pedocola.</title>
        <authorList>
            <person name="Wu T."/>
        </authorList>
    </citation>
    <scope>NUCLEOTIDE SEQUENCE [LARGE SCALE GENOMIC DNA]</scope>
    <source>
        <strain evidence="1 2">JCM 31011</strain>
    </source>
</reference>
<organism evidence="1 2">
    <name type="scientific">Niabella pedocola</name>
    <dbReference type="NCBI Taxonomy" id="1752077"/>
    <lineage>
        <taxon>Bacteria</taxon>
        <taxon>Pseudomonadati</taxon>
        <taxon>Bacteroidota</taxon>
        <taxon>Chitinophagia</taxon>
        <taxon>Chitinophagales</taxon>
        <taxon>Chitinophagaceae</taxon>
        <taxon>Niabella</taxon>
    </lineage>
</organism>
<accession>A0ABS8PY56</accession>
<dbReference type="InterPro" id="IPR004260">
    <property type="entry name" value="Pyr-dimer_DNA_glycosylase"/>
</dbReference>
<dbReference type="EMBL" id="JAJNEC010000008">
    <property type="protein sequence ID" value="MCD2426011.1"/>
    <property type="molecule type" value="Genomic_DNA"/>
</dbReference>
<proteinExistence type="predicted"/>
<dbReference type="Proteomes" id="UP001199816">
    <property type="component" value="Unassembled WGS sequence"/>
</dbReference>
<dbReference type="Pfam" id="PF03013">
    <property type="entry name" value="Pyr_excise"/>
    <property type="match status" value="1"/>
</dbReference>
<protein>
    <submittedName>
        <fullName evidence="1">Pyrimidine dimer DNA glycosylase/endonuclease V</fullName>
    </submittedName>
</protein>
<dbReference type="RefSeq" id="WP_231008601.1">
    <property type="nucleotide sequence ID" value="NZ_JAJNEC010000008.1"/>
</dbReference>
<keyword evidence="2" id="KW-1185">Reference proteome</keyword>